<dbReference type="AlphaFoldDB" id="A0A8E0VF03"/>
<accession>A0A8E0VF03</accession>
<dbReference type="PANTHER" id="PTHR45629:SF7">
    <property type="entry name" value="DNA EXCISION REPAIR PROTEIN ERCC-6-RELATED"/>
    <property type="match status" value="1"/>
</dbReference>
<dbReference type="GO" id="GO:0007131">
    <property type="term" value="P:reciprocal meiotic recombination"/>
    <property type="evidence" value="ECO:0007669"/>
    <property type="project" value="TreeGrafter"/>
</dbReference>
<sequence>NFLSQTGRRIPTPVLIISYETFRLHAATLHKGAVGLVLCDEGHRLKNSENQTYQALVQLNCPRRVLLSGTPIQNDLLEYFSLVHFVNTGLLGTAAEFRRRFENPILRGRDADASEDEQKRGEEKLQEVIARCFT</sequence>
<dbReference type="InterPro" id="IPR038718">
    <property type="entry name" value="SNF2-like_sf"/>
</dbReference>
<evidence type="ECO:0000313" key="2">
    <source>
        <dbReference type="EMBL" id="KAA0184099.1"/>
    </source>
</evidence>
<dbReference type="InterPro" id="IPR000330">
    <property type="entry name" value="SNF2_N"/>
</dbReference>
<dbReference type="GO" id="GO:0045003">
    <property type="term" value="P:double-strand break repair via synthesis-dependent strand annealing"/>
    <property type="evidence" value="ECO:0007669"/>
    <property type="project" value="TreeGrafter"/>
</dbReference>
<dbReference type="InterPro" id="IPR050496">
    <property type="entry name" value="SNF2_RAD54_helicase_repair"/>
</dbReference>
<dbReference type="InterPro" id="IPR027417">
    <property type="entry name" value="P-loop_NTPase"/>
</dbReference>
<name>A0A8E0VF03_9TREM</name>
<dbReference type="Pfam" id="PF00176">
    <property type="entry name" value="SNF2-rel_dom"/>
    <property type="match status" value="1"/>
</dbReference>
<proteinExistence type="predicted"/>
<evidence type="ECO:0000259" key="1">
    <source>
        <dbReference type="PROSITE" id="PS51192"/>
    </source>
</evidence>
<dbReference type="FunFam" id="3.40.50.10810:FF:000147">
    <property type="entry name" value="RAD54 like"/>
    <property type="match status" value="1"/>
</dbReference>
<protein>
    <submittedName>
        <fullName evidence="2">DNA repair and recombination protein RAD54</fullName>
    </submittedName>
</protein>
<dbReference type="Gene3D" id="3.40.50.10810">
    <property type="entry name" value="Tandem AAA-ATPase domain"/>
    <property type="match status" value="1"/>
</dbReference>
<feature type="non-terminal residue" evidence="2">
    <location>
        <position position="134"/>
    </location>
</feature>
<feature type="domain" description="Helicase ATP-binding" evidence="1">
    <location>
        <begin position="1"/>
        <end position="89"/>
    </location>
</feature>
<comment type="caution">
    <text evidence="2">The sequence shown here is derived from an EMBL/GenBank/DDBJ whole genome shotgun (WGS) entry which is preliminary data.</text>
</comment>
<dbReference type="GO" id="GO:0005524">
    <property type="term" value="F:ATP binding"/>
    <property type="evidence" value="ECO:0007669"/>
    <property type="project" value="InterPro"/>
</dbReference>
<keyword evidence="3" id="KW-1185">Reference proteome</keyword>
<reference evidence="2" key="1">
    <citation type="submission" date="2019-05" db="EMBL/GenBank/DDBJ databases">
        <title>Annotation for the trematode Fasciolopsis buski.</title>
        <authorList>
            <person name="Choi Y.-J."/>
        </authorList>
    </citation>
    <scope>NUCLEOTIDE SEQUENCE</scope>
    <source>
        <strain evidence="2">HT</strain>
        <tissue evidence="2">Whole worm</tissue>
    </source>
</reference>
<evidence type="ECO:0000313" key="3">
    <source>
        <dbReference type="Proteomes" id="UP000728185"/>
    </source>
</evidence>
<dbReference type="InterPro" id="IPR014001">
    <property type="entry name" value="Helicase_ATP-bd"/>
</dbReference>
<dbReference type="SUPFAM" id="SSF52540">
    <property type="entry name" value="P-loop containing nucleoside triphosphate hydrolases"/>
    <property type="match status" value="1"/>
</dbReference>
<dbReference type="OrthoDB" id="6255970at2759"/>
<gene>
    <name evidence="2" type="ORF">FBUS_03955</name>
</gene>
<dbReference type="Proteomes" id="UP000728185">
    <property type="component" value="Unassembled WGS sequence"/>
</dbReference>
<organism evidence="2 3">
    <name type="scientific">Fasciolopsis buskii</name>
    <dbReference type="NCBI Taxonomy" id="27845"/>
    <lineage>
        <taxon>Eukaryota</taxon>
        <taxon>Metazoa</taxon>
        <taxon>Spiralia</taxon>
        <taxon>Lophotrochozoa</taxon>
        <taxon>Platyhelminthes</taxon>
        <taxon>Trematoda</taxon>
        <taxon>Digenea</taxon>
        <taxon>Plagiorchiida</taxon>
        <taxon>Echinostomata</taxon>
        <taxon>Echinostomatoidea</taxon>
        <taxon>Fasciolidae</taxon>
        <taxon>Fasciolopsis</taxon>
    </lineage>
</organism>
<dbReference type="GO" id="GO:0005634">
    <property type="term" value="C:nucleus"/>
    <property type="evidence" value="ECO:0007669"/>
    <property type="project" value="TreeGrafter"/>
</dbReference>
<dbReference type="PROSITE" id="PS51192">
    <property type="entry name" value="HELICASE_ATP_BIND_1"/>
    <property type="match status" value="1"/>
</dbReference>
<dbReference type="EMBL" id="LUCM01011360">
    <property type="protein sequence ID" value="KAA0184099.1"/>
    <property type="molecule type" value="Genomic_DNA"/>
</dbReference>
<dbReference type="PANTHER" id="PTHR45629">
    <property type="entry name" value="SNF2/RAD54 FAMILY MEMBER"/>
    <property type="match status" value="1"/>
</dbReference>
<dbReference type="GO" id="GO:0015616">
    <property type="term" value="F:DNA translocase activity"/>
    <property type="evidence" value="ECO:0007669"/>
    <property type="project" value="TreeGrafter"/>
</dbReference>